<evidence type="ECO:0000256" key="1">
    <source>
        <dbReference type="SAM" id="Phobius"/>
    </source>
</evidence>
<name>A0A943DCA5_9FIRM</name>
<evidence type="ECO:0000259" key="2">
    <source>
        <dbReference type="Pfam" id="PF13240"/>
    </source>
</evidence>
<protein>
    <submittedName>
        <fullName evidence="3">Zinc ribbon domain-containing protein</fullName>
    </submittedName>
</protein>
<feature type="transmembrane region" description="Helical" evidence="1">
    <location>
        <begin position="41"/>
        <end position="59"/>
    </location>
</feature>
<proteinExistence type="predicted"/>
<evidence type="ECO:0000313" key="4">
    <source>
        <dbReference type="Proteomes" id="UP000759273"/>
    </source>
</evidence>
<sequence length="446" mass="48976">MICTHCGKEIQNGITFCPYCGSTVNNAKENTKMKKHNPAKVLAPIAAAAVIAAGGWAFANRTPTIDVSKYMTLSADGYNTVGKLNIDFDTDKLEQDYGKQIATRFKKQMKNLKDDTYGLSSLTASLYDGYEADLFAETCATGSADKTKGLSNGDVVTYTWDDNSDEAEEAFGVKVKYTDITYTVSGLASVNTFDAFDGVDVEFSGISPDGRATVNSLPTAAEAQGLYYTLDENSGLSNGDTVTLTVHSNRDDFSDCIDKYGAMPQATEKTFTVEGLNEYVTSADTLSDSVLVSLQNQAEDVFKSYAAQRFSNGQTFKGMTYLGNYILTPKNKDSWGDKDRIVLAYQVTVHHDYTSELNTTYDADDSFFWYITFNNVSKDADGNIASGLNDYDTPTTFVKIDSGVQKYSFSSSTETWEYYGYASLDSLYNAAVNQYVENYNHQDNVA</sequence>
<comment type="caution">
    <text evidence="3">The sequence shown here is derived from an EMBL/GenBank/DDBJ whole genome shotgun (WGS) entry which is preliminary data.</text>
</comment>
<organism evidence="3 4">
    <name type="scientific">Subdoligranulum variabile</name>
    <dbReference type="NCBI Taxonomy" id="214851"/>
    <lineage>
        <taxon>Bacteria</taxon>
        <taxon>Bacillati</taxon>
        <taxon>Bacillota</taxon>
        <taxon>Clostridia</taxon>
        <taxon>Eubacteriales</taxon>
        <taxon>Oscillospiraceae</taxon>
        <taxon>Subdoligranulum</taxon>
    </lineage>
</organism>
<feature type="domain" description="Zinc-ribbon" evidence="2">
    <location>
        <begin position="3"/>
        <end position="23"/>
    </location>
</feature>
<keyword evidence="1" id="KW-0472">Membrane</keyword>
<keyword evidence="1" id="KW-1133">Transmembrane helix</keyword>
<evidence type="ECO:0000313" key="3">
    <source>
        <dbReference type="EMBL" id="MBS5333761.1"/>
    </source>
</evidence>
<dbReference type="InterPro" id="IPR026870">
    <property type="entry name" value="Zinc_ribbon_dom"/>
</dbReference>
<dbReference type="Proteomes" id="UP000759273">
    <property type="component" value="Unassembled WGS sequence"/>
</dbReference>
<keyword evidence="1" id="KW-0812">Transmembrane</keyword>
<dbReference type="AlphaFoldDB" id="A0A943DCA5"/>
<gene>
    <name evidence="3" type="ORF">KHY36_14710</name>
</gene>
<dbReference type="Pfam" id="PF13240">
    <property type="entry name" value="Zn_Ribbon_1"/>
    <property type="match status" value="1"/>
</dbReference>
<reference evidence="3" key="1">
    <citation type="submission" date="2021-02" db="EMBL/GenBank/DDBJ databases">
        <title>Infant gut strain persistence is associated with maternal origin, phylogeny, and functional potential including surface adhesion and iron acquisition.</title>
        <authorList>
            <person name="Lou Y.C."/>
        </authorList>
    </citation>
    <scope>NUCLEOTIDE SEQUENCE</scope>
    <source>
        <strain evidence="3">L3_101_000M1_dasL3_101_000M1_concoct_87</strain>
    </source>
</reference>
<accession>A0A943DCA5</accession>
<dbReference type="EMBL" id="JAGZGG010000059">
    <property type="protein sequence ID" value="MBS5333761.1"/>
    <property type="molecule type" value="Genomic_DNA"/>
</dbReference>